<evidence type="ECO:0000256" key="1">
    <source>
        <dbReference type="ARBA" id="ARBA00007870"/>
    </source>
</evidence>
<sequence>MTDVPGSKMVRILVFGTGCIGTVYSLILTRAGVELSCICRSNYNAAKTNGFTVQSTIFGSQTFYPKIYSSIQSAVNSDEAPYDYILVTAKAFPRAAGDDSAPALVAPLVAPSTTIILIQNGVGIERPYRDRFPHNPIISCVAYLPSTQIAPGIVHHTEVERLQLGTFPAAGVPESHHQATETLAALFKAGGATVERHPDIQVARWKKLIGNASWNPICALSRCRDLQFLQASPSAREMIRKVMEEVVSVATAVGYGDQIGPADIAMQMDRSAARTWPGVAPSMLADVRANKPMEVDAIAGELVLLGREHGVSIPMLECFINPRSDLLTFDTASFTYIYEENHTVELQSGPGLVRLNVYRPKTEAKCPVLITYGPYGKDIPYKDFLPHSFHDLNPEHQSVHSAFEVPDPAYWTKEGYAIVRADEVGIGQSPGICDTMSKSTSEAFAEVIEWAADQLWSTGKVGLLGISYFAGTQWRVAARRPRGLAAIIPYEGMADYYRDRCRHGGILTAPFLKFWMDRQVKSNLYGLPGKAARNWGPDTIEGDLSEEELQANLRDQAVDNAQHFFRDDEYYASRDYCLEDIEVPLLSVGNWGSIVVHLRGNIEGYLNAGSQYKFLRMTVGRHDLPFYSKAEVEVQKSFLSAFLKDDDYAGWKAGKMPKVDLVLRQGMTQYDSHAAATGEVYSRRAEIEWPLARTVYTKYYLTPQKTLTPEERPSTPDHHTRLSYRALTVPDDNEYIRFETAAARQPLEITGHIVARVHVSVTPALGGPVPKDIDIFLTIRHWAAEGQEIFYTGPIGNPVPVSKGWQRVSLRKINTEHPNHREYHPHRDYFSTDVQPVLPGEIYPVDVEIWPTNLVLDPGEKLSLEISGGDTQGVGIFSHESPERCPERFGGMNHIHFGPGHLNYVILPIIPQ</sequence>
<dbReference type="InterPro" id="IPR036291">
    <property type="entry name" value="NAD(P)-bd_dom_sf"/>
</dbReference>
<dbReference type="InterPro" id="IPR003710">
    <property type="entry name" value="ApbA"/>
</dbReference>
<dbReference type="GO" id="GO:0005737">
    <property type="term" value="C:cytoplasm"/>
    <property type="evidence" value="ECO:0007669"/>
    <property type="project" value="TreeGrafter"/>
</dbReference>
<dbReference type="Gene3D" id="2.60.120.260">
    <property type="entry name" value="Galactose-binding domain-like"/>
    <property type="match status" value="1"/>
</dbReference>
<keyword evidence="3" id="KW-0521">NADP</keyword>
<dbReference type="InterPro" id="IPR013332">
    <property type="entry name" value="KPR_N"/>
</dbReference>
<dbReference type="GO" id="GO:0008677">
    <property type="term" value="F:2-dehydropantoate 2-reductase activity"/>
    <property type="evidence" value="ECO:0007669"/>
    <property type="project" value="InterPro"/>
</dbReference>
<dbReference type="SUPFAM" id="SSF51735">
    <property type="entry name" value="NAD(P)-binding Rossmann-fold domains"/>
    <property type="match status" value="1"/>
</dbReference>
<evidence type="ECO:0000313" key="7">
    <source>
        <dbReference type="EMBL" id="KAJ5413695.1"/>
    </source>
</evidence>
<dbReference type="SMART" id="SM00939">
    <property type="entry name" value="PepX_C"/>
    <property type="match status" value="1"/>
</dbReference>
<accession>A0A9W9WA18</accession>
<dbReference type="FunFam" id="1.10.1040.10:FF:000017">
    <property type="entry name" value="2-dehydropantoate 2-reductase"/>
    <property type="match status" value="1"/>
</dbReference>
<gene>
    <name evidence="7" type="ORF">N7509_000322</name>
</gene>
<reference evidence="7" key="1">
    <citation type="submission" date="2022-12" db="EMBL/GenBank/DDBJ databases">
        <authorList>
            <person name="Petersen C."/>
        </authorList>
    </citation>
    <scope>NUCLEOTIDE SEQUENCE</scope>
    <source>
        <strain evidence="7">IBT 29677</strain>
    </source>
</reference>
<dbReference type="PANTHER" id="PTHR21708:SF30">
    <property type="entry name" value="2-DEHYDROPANTOATE 2-REDUCTASE-RELATED"/>
    <property type="match status" value="1"/>
</dbReference>
<name>A0A9W9WA18_9EURO</name>
<dbReference type="NCBIfam" id="TIGR00745">
    <property type="entry name" value="apbA_panE"/>
    <property type="match status" value="1"/>
</dbReference>
<dbReference type="RefSeq" id="XP_056493551.1">
    <property type="nucleotide sequence ID" value="XM_056624969.1"/>
</dbReference>
<dbReference type="PANTHER" id="PTHR21708">
    <property type="entry name" value="PROBABLE 2-DEHYDROPANTOATE 2-REDUCTASE"/>
    <property type="match status" value="1"/>
</dbReference>
<organism evidence="7 8">
    <name type="scientific">Penicillium cosmopolitanum</name>
    <dbReference type="NCBI Taxonomy" id="1131564"/>
    <lineage>
        <taxon>Eukaryota</taxon>
        <taxon>Fungi</taxon>
        <taxon>Dikarya</taxon>
        <taxon>Ascomycota</taxon>
        <taxon>Pezizomycotina</taxon>
        <taxon>Eurotiomycetes</taxon>
        <taxon>Eurotiomycetidae</taxon>
        <taxon>Eurotiales</taxon>
        <taxon>Aspergillaceae</taxon>
        <taxon>Penicillium</taxon>
    </lineage>
</organism>
<dbReference type="InterPro" id="IPR013328">
    <property type="entry name" value="6PGD_dom2"/>
</dbReference>
<dbReference type="InterPro" id="IPR008927">
    <property type="entry name" value="6-PGluconate_DH-like_C_sf"/>
</dbReference>
<dbReference type="GO" id="GO:0015940">
    <property type="term" value="P:pantothenate biosynthetic process"/>
    <property type="evidence" value="ECO:0007669"/>
    <property type="project" value="InterPro"/>
</dbReference>
<dbReference type="SUPFAM" id="SSF49785">
    <property type="entry name" value="Galactose-binding domain-like"/>
    <property type="match status" value="1"/>
</dbReference>
<dbReference type="SUPFAM" id="SSF53474">
    <property type="entry name" value="alpha/beta-Hydrolases"/>
    <property type="match status" value="1"/>
</dbReference>
<dbReference type="InterPro" id="IPR000383">
    <property type="entry name" value="Xaa-Pro-like_dom"/>
</dbReference>
<dbReference type="Pfam" id="PF08530">
    <property type="entry name" value="PepX_C"/>
    <property type="match status" value="1"/>
</dbReference>
<dbReference type="OrthoDB" id="416441at2759"/>
<dbReference type="InterPro" id="IPR005674">
    <property type="entry name" value="CocE/Ser_esterase"/>
</dbReference>
<comment type="similarity">
    <text evidence="1">Belongs to the ketopantoate reductase family.</text>
</comment>
<keyword evidence="8" id="KW-1185">Reference proteome</keyword>
<evidence type="ECO:0000256" key="3">
    <source>
        <dbReference type="ARBA" id="ARBA00022857"/>
    </source>
</evidence>
<keyword evidence="5" id="KW-0472">Membrane</keyword>
<dbReference type="Pfam" id="PF02558">
    <property type="entry name" value="ApbA"/>
    <property type="match status" value="1"/>
</dbReference>
<dbReference type="GeneID" id="81363949"/>
<comment type="caution">
    <text evidence="7">The sequence shown here is derived from an EMBL/GenBank/DDBJ whole genome shotgun (WGS) entry which is preliminary data.</text>
</comment>
<proteinExistence type="inferred from homology"/>
<protein>
    <submittedName>
        <fullName evidence="7">Alpha/Beta hydrolase protein</fullName>
    </submittedName>
</protein>
<dbReference type="InterPro" id="IPR051402">
    <property type="entry name" value="KPR-Related"/>
</dbReference>
<dbReference type="InterPro" id="IPR008979">
    <property type="entry name" value="Galactose-bd-like_sf"/>
</dbReference>
<keyword evidence="5" id="KW-0812">Transmembrane</keyword>
<evidence type="ECO:0000313" key="8">
    <source>
        <dbReference type="Proteomes" id="UP001147747"/>
    </source>
</evidence>
<dbReference type="InterPro" id="IPR013736">
    <property type="entry name" value="Xaa-Pro_dipept_C"/>
</dbReference>
<reference evidence="7" key="2">
    <citation type="journal article" date="2023" name="IMA Fungus">
        <title>Comparative genomic study of the Penicillium genus elucidates a diverse pangenome and 15 lateral gene transfer events.</title>
        <authorList>
            <person name="Petersen C."/>
            <person name="Sorensen T."/>
            <person name="Nielsen M.R."/>
            <person name="Sondergaard T.E."/>
            <person name="Sorensen J.L."/>
            <person name="Fitzpatrick D.A."/>
            <person name="Frisvad J.C."/>
            <person name="Nielsen K.L."/>
        </authorList>
    </citation>
    <scope>NUCLEOTIDE SEQUENCE</scope>
    <source>
        <strain evidence="7">IBT 29677</strain>
    </source>
</reference>
<keyword evidence="2 7" id="KW-0378">Hydrolase</keyword>
<evidence type="ECO:0000256" key="2">
    <source>
        <dbReference type="ARBA" id="ARBA00022801"/>
    </source>
</evidence>
<dbReference type="Proteomes" id="UP001147747">
    <property type="component" value="Unassembled WGS sequence"/>
</dbReference>
<evidence type="ECO:0000256" key="4">
    <source>
        <dbReference type="ARBA" id="ARBA00023002"/>
    </source>
</evidence>
<feature type="domain" description="Xaa-Pro dipeptidyl-peptidase C-terminal" evidence="6">
    <location>
        <begin position="636"/>
        <end position="906"/>
    </location>
</feature>
<keyword evidence="4" id="KW-0560">Oxidoreductase</keyword>
<dbReference type="Gene3D" id="1.10.1040.10">
    <property type="entry name" value="N-(1-d-carboxylethyl)-l-norvaline Dehydrogenase, domain 2"/>
    <property type="match status" value="1"/>
</dbReference>
<dbReference type="Pfam" id="PF02129">
    <property type="entry name" value="Peptidase_S15"/>
    <property type="match status" value="1"/>
</dbReference>
<dbReference type="AlphaFoldDB" id="A0A9W9WA18"/>
<dbReference type="Gene3D" id="3.40.50.720">
    <property type="entry name" value="NAD(P)-binding Rossmann-like Domain"/>
    <property type="match status" value="1"/>
</dbReference>
<dbReference type="InterPro" id="IPR013752">
    <property type="entry name" value="KPA_reductase"/>
</dbReference>
<evidence type="ECO:0000259" key="6">
    <source>
        <dbReference type="SMART" id="SM00939"/>
    </source>
</evidence>
<dbReference type="GO" id="GO:0017000">
    <property type="term" value="P:antibiotic biosynthetic process"/>
    <property type="evidence" value="ECO:0007669"/>
    <property type="project" value="UniProtKB-ARBA"/>
</dbReference>
<dbReference type="NCBIfam" id="TIGR00976">
    <property type="entry name" value="CocE_NonD"/>
    <property type="match status" value="1"/>
</dbReference>
<evidence type="ECO:0000256" key="5">
    <source>
        <dbReference type="SAM" id="Phobius"/>
    </source>
</evidence>
<dbReference type="GO" id="GO:0008239">
    <property type="term" value="F:dipeptidyl-peptidase activity"/>
    <property type="evidence" value="ECO:0007669"/>
    <property type="project" value="InterPro"/>
</dbReference>
<dbReference type="Gene3D" id="1.10.3020.20">
    <property type="match status" value="1"/>
</dbReference>
<dbReference type="SUPFAM" id="SSF48179">
    <property type="entry name" value="6-phosphogluconate dehydrogenase C-terminal domain-like"/>
    <property type="match status" value="1"/>
</dbReference>
<keyword evidence="5" id="KW-1133">Transmembrane helix</keyword>
<dbReference type="EMBL" id="JAPZBU010000003">
    <property type="protein sequence ID" value="KAJ5413695.1"/>
    <property type="molecule type" value="Genomic_DNA"/>
</dbReference>
<dbReference type="Gene3D" id="3.40.50.1820">
    <property type="entry name" value="alpha/beta hydrolase"/>
    <property type="match status" value="1"/>
</dbReference>
<feature type="transmembrane region" description="Helical" evidence="5">
    <location>
        <begin position="12"/>
        <end position="33"/>
    </location>
</feature>
<dbReference type="Pfam" id="PF08546">
    <property type="entry name" value="ApbA_C"/>
    <property type="match status" value="1"/>
</dbReference>
<dbReference type="InterPro" id="IPR029058">
    <property type="entry name" value="AB_hydrolase_fold"/>
</dbReference>